<keyword evidence="2" id="KW-1133">Transmembrane helix</keyword>
<dbReference type="EMBL" id="NESQ01000033">
    <property type="protein sequence ID" value="PUU82144.1"/>
    <property type="molecule type" value="Genomic_DNA"/>
</dbReference>
<dbReference type="GO" id="GO:0061630">
    <property type="term" value="F:ubiquitin protein ligase activity"/>
    <property type="evidence" value="ECO:0007669"/>
    <property type="project" value="TreeGrafter"/>
</dbReference>
<accession>A0A2T7A348</accession>
<name>A0A2T7A348_TUBBO</name>
<dbReference type="InterPro" id="IPR013083">
    <property type="entry name" value="Znf_RING/FYVE/PHD"/>
</dbReference>
<evidence type="ECO:0008006" key="5">
    <source>
        <dbReference type="Google" id="ProtNLM"/>
    </source>
</evidence>
<protein>
    <recommendedName>
        <fullName evidence="5">RING-type domain-containing protein</fullName>
    </recommendedName>
</protein>
<evidence type="ECO:0000313" key="4">
    <source>
        <dbReference type="Proteomes" id="UP000244722"/>
    </source>
</evidence>
<reference evidence="3 4" key="1">
    <citation type="submission" date="2017-04" db="EMBL/GenBank/DDBJ databases">
        <title>Draft genome sequence of Tuber borchii Vittad., a whitish edible truffle.</title>
        <authorList>
            <consortium name="DOE Joint Genome Institute"/>
            <person name="Murat C."/>
            <person name="Kuo A."/>
            <person name="Barry K.W."/>
            <person name="Clum A."/>
            <person name="Dockter R.B."/>
            <person name="Fauchery L."/>
            <person name="Iotti M."/>
            <person name="Kohler A."/>
            <person name="Labutti K."/>
            <person name="Lindquist E.A."/>
            <person name="Lipzen A."/>
            <person name="Ohm R.A."/>
            <person name="Wang M."/>
            <person name="Grigoriev I.V."/>
            <person name="Zambonelli A."/>
            <person name="Martin F.M."/>
        </authorList>
    </citation>
    <scope>NUCLEOTIDE SEQUENCE [LARGE SCALE GENOMIC DNA]</scope>
    <source>
        <strain evidence="3 4">Tbo3840</strain>
    </source>
</reference>
<evidence type="ECO:0000256" key="2">
    <source>
        <dbReference type="SAM" id="Phobius"/>
    </source>
</evidence>
<evidence type="ECO:0000256" key="1">
    <source>
        <dbReference type="SAM" id="MobiDB-lite"/>
    </source>
</evidence>
<keyword evidence="2" id="KW-0812">Transmembrane</keyword>
<dbReference type="GO" id="GO:0006511">
    <property type="term" value="P:ubiquitin-dependent protein catabolic process"/>
    <property type="evidence" value="ECO:0007669"/>
    <property type="project" value="TreeGrafter"/>
</dbReference>
<feature type="transmembrane region" description="Helical" evidence="2">
    <location>
        <begin position="82"/>
        <end position="101"/>
    </location>
</feature>
<dbReference type="PANTHER" id="PTHR22696:SF1">
    <property type="entry name" value="E3 UBIQUITIN-PROTEIN LIGASE RNF26"/>
    <property type="match status" value="1"/>
</dbReference>
<dbReference type="PANTHER" id="PTHR22696">
    <property type="entry name" value="E3 UBIQUITIN-PROTEIN LIGASE RNF26"/>
    <property type="match status" value="1"/>
</dbReference>
<keyword evidence="4" id="KW-1185">Reference proteome</keyword>
<feature type="region of interest" description="Disordered" evidence="1">
    <location>
        <begin position="588"/>
        <end position="614"/>
    </location>
</feature>
<dbReference type="Pfam" id="PF13920">
    <property type="entry name" value="zf-C3HC4_3"/>
    <property type="match status" value="1"/>
</dbReference>
<feature type="compositionally biased region" description="Polar residues" evidence="1">
    <location>
        <begin position="676"/>
        <end position="686"/>
    </location>
</feature>
<dbReference type="CDD" id="cd16616">
    <property type="entry name" value="mRING-HC-C4C4_Asi1p-like"/>
    <property type="match status" value="1"/>
</dbReference>
<comment type="caution">
    <text evidence="3">The sequence shown here is derived from an EMBL/GenBank/DDBJ whole genome shotgun (WGS) entry which is preliminary data.</text>
</comment>
<keyword evidence="2" id="KW-0472">Membrane</keyword>
<gene>
    <name evidence="3" type="ORF">B9Z19DRAFT_1075637</name>
</gene>
<dbReference type="Proteomes" id="UP000244722">
    <property type="component" value="Unassembled WGS sequence"/>
</dbReference>
<evidence type="ECO:0000313" key="3">
    <source>
        <dbReference type="EMBL" id="PUU82144.1"/>
    </source>
</evidence>
<dbReference type="OrthoDB" id="66726at2759"/>
<dbReference type="Gene3D" id="3.30.40.10">
    <property type="entry name" value="Zinc/RING finger domain, C3HC4 (zinc finger)"/>
    <property type="match status" value="1"/>
</dbReference>
<feature type="transmembrane region" description="Helical" evidence="2">
    <location>
        <begin position="366"/>
        <end position="385"/>
    </location>
</feature>
<dbReference type="STRING" id="42251.A0A2T7A348"/>
<dbReference type="AlphaFoldDB" id="A0A2T7A348"/>
<organism evidence="3 4">
    <name type="scientific">Tuber borchii</name>
    <name type="common">White truffle</name>
    <dbReference type="NCBI Taxonomy" id="42251"/>
    <lineage>
        <taxon>Eukaryota</taxon>
        <taxon>Fungi</taxon>
        <taxon>Dikarya</taxon>
        <taxon>Ascomycota</taxon>
        <taxon>Pezizomycotina</taxon>
        <taxon>Pezizomycetes</taxon>
        <taxon>Pezizales</taxon>
        <taxon>Tuberaceae</taxon>
        <taxon>Tuber</taxon>
    </lineage>
</organism>
<proteinExistence type="predicted"/>
<feature type="transmembrane region" description="Helical" evidence="2">
    <location>
        <begin position="405"/>
        <end position="431"/>
    </location>
</feature>
<feature type="region of interest" description="Disordered" evidence="1">
    <location>
        <begin position="668"/>
        <end position="708"/>
    </location>
</feature>
<sequence>METQNGGFLSSLFNSSMFRFVMSRPDAFASLADVTTDPAATAVASSALQQITEAPEVVGNVDSIMEAATMATSGPGRGVRNVFTYVTSPWAVLCLFMALLLNRTSIYASLRRPLALTTRTRFFMRLTPIILCLFHIYNISLGLRCQTSEVYLSDGSPRPAGGFLWQVARVGNWWMDDLQVCEAGGMIPNEAWAEQVYEWGGMKAPPELYPDAEVPGPDRPAVDTADKDSDEKLVEKLGQKGIKDMEPIKGSLALLWPFYKTVCFSQFVESFICAVTARNPAAETGMTLMEHSLAFAEAEFLAVPKVFEIQSAPSDDETTVTDNRRVLVHTEKNIPPEVLYISLISALGHLTSHILGVFNRQEKYRLLSTGIWGVAFLSGFAWALIFRSESGAVLNFPTVCVVGFIPHLLIFTGIFVCGAIYALALMLTSLFPPPGVSERPSFRAGLDNLQANLTLGTVTINNGDDFYTTLLKLGFQCLTAASEATYLNEGRVVRLPAWTWLEDQRTKVLDSQRKLGIGGGGAAPGLIGTGVGKGPYSQERKDVKGIMAPKKGRNGTGSSRWAGAGEMMRGVSVLLVSLTSRWAPILFRTRGSDPSDSPEAVDTAQGPALGSEEEDTNSALLYARFIGNIEGPLWADSDTSGDFQPDHSIDDDASTVISVASDLGSLADFSYDSDDSQPSGTRTPTQSHPYPSRKPSSSPSPPQSPFSEIFSTPADLATLLDPQTPEDRAQAQALGRHLKAPNILTRSTYHSANSASTSLESIILQQRRSSSATTSSSYSSCVVCQTATRTIIVWPCRCLALCEDCRVCLAHNNYKSCVCCRQGVEGFSRIYVP</sequence>
<feature type="compositionally biased region" description="Low complexity" evidence="1">
    <location>
        <begin position="687"/>
        <end position="697"/>
    </location>
</feature>
<feature type="transmembrane region" description="Helical" evidence="2">
    <location>
        <begin position="122"/>
        <end position="143"/>
    </location>
</feature>
<dbReference type="GO" id="GO:0016567">
    <property type="term" value="P:protein ubiquitination"/>
    <property type="evidence" value="ECO:0007669"/>
    <property type="project" value="TreeGrafter"/>
</dbReference>